<dbReference type="PANTHER" id="PTHR22100">
    <property type="entry name" value="WINGS APART-LIKE PROTEIN HOMOLOG"/>
    <property type="match status" value="1"/>
</dbReference>
<dbReference type="Proteomes" id="UP001174934">
    <property type="component" value="Unassembled WGS sequence"/>
</dbReference>
<dbReference type="InterPro" id="IPR011989">
    <property type="entry name" value="ARM-like"/>
</dbReference>
<feature type="compositionally biased region" description="Polar residues" evidence="2">
    <location>
        <begin position="185"/>
        <end position="195"/>
    </location>
</feature>
<proteinExistence type="inferred from homology"/>
<dbReference type="InterPro" id="IPR039874">
    <property type="entry name" value="WAPL"/>
</dbReference>
<feature type="compositionally biased region" description="Polar residues" evidence="2">
    <location>
        <begin position="94"/>
        <end position="105"/>
    </location>
</feature>
<dbReference type="AlphaFoldDB" id="A0AA39XK50"/>
<accession>A0AA39XK50</accession>
<gene>
    <name evidence="4" type="ORF">B0T17DRAFT_516372</name>
</gene>
<name>A0AA39XK50_9PEZI</name>
<dbReference type="Pfam" id="PF07814">
    <property type="entry name" value="WAPL"/>
    <property type="match status" value="1"/>
</dbReference>
<feature type="region of interest" description="Disordered" evidence="2">
    <location>
        <begin position="21"/>
        <end position="304"/>
    </location>
</feature>
<dbReference type="InterPro" id="IPR022771">
    <property type="entry name" value="WAPL_C"/>
</dbReference>
<organism evidence="4 5">
    <name type="scientific">Bombardia bombarda</name>
    <dbReference type="NCBI Taxonomy" id="252184"/>
    <lineage>
        <taxon>Eukaryota</taxon>
        <taxon>Fungi</taxon>
        <taxon>Dikarya</taxon>
        <taxon>Ascomycota</taxon>
        <taxon>Pezizomycotina</taxon>
        <taxon>Sordariomycetes</taxon>
        <taxon>Sordariomycetidae</taxon>
        <taxon>Sordariales</taxon>
        <taxon>Lasiosphaeriaceae</taxon>
        <taxon>Bombardia</taxon>
    </lineage>
</organism>
<dbReference type="Gene3D" id="1.25.10.10">
    <property type="entry name" value="Leucine-rich Repeat Variant"/>
    <property type="match status" value="2"/>
</dbReference>
<evidence type="ECO:0000313" key="5">
    <source>
        <dbReference type="Proteomes" id="UP001174934"/>
    </source>
</evidence>
<feature type="compositionally biased region" description="Acidic residues" evidence="2">
    <location>
        <begin position="267"/>
        <end position="277"/>
    </location>
</feature>
<dbReference type="PANTHER" id="PTHR22100:SF13">
    <property type="entry name" value="WINGS APART-LIKE PROTEIN HOMOLOG"/>
    <property type="match status" value="1"/>
</dbReference>
<dbReference type="EMBL" id="JAULSR010000001">
    <property type="protein sequence ID" value="KAK0635474.1"/>
    <property type="molecule type" value="Genomic_DNA"/>
</dbReference>
<feature type="compositionally biased region" description="Polar residues" evidence="2">
    <location>
        <begin position="27"/>
        <end position="38"/>
    </location>
</feature>
<comment type="caution">
    <text evidence="4">The sequence shown here is derived from an EMBL/GenBank/DDBJ whole genome shotgun (WGS) entry which is preliminary data.</text>
</comment>
<comment type="similarity">
    <text evidence="1">Belongs to the WAPL family.</text>
</comment>
<feature type="compositionally biased region" description="Low complexity" evidence="2">
    <location>
        <begin position="237"/>
        <end position="252"/>
    </location>
</feature>
<evidence type="ECO:0000256" key="2">
    <source>
        <dbReference type="SAM" id="MobiDB-lite"/>
    </source>
</evidence>
<protein>
    <submittedName>
        <fullName evidence="4">Wings apart-like protein regulation of heterochromatin-domain-containing protein</fullName>
    </submittedName>
</protein>
<reference evidence="4" key="1">
    <citation type="submission" date="2023-06" db="EMBL/GenBank/DDBJ databases">
        <title>Genome-scale phylogeny and comparative genomics of the fungal order Sordariales.</title>
        <authorList>
            <consortium name="Lawrence Berkeley National Laboratory"/>
            <person name="Hensen N."/>
            <person name="Bonometti L."/>
            <person name="Westerberg I."/>
            <person name="Brannstrom I.O."/>
            <person name="Guillou S."/>
            <person name="Cros-Aarteil S."/>
            <person name="Calhoun S."/>
            <person name="Haridas S."/>
            <person name="Kuo A."/>
            <person name="Mondo S."/>
            <person name="Pangilinan J."/>
            <person name="Riley R."/>
            <person name="LaButti K."/>
            <person name="Andreopoulos B."/>
            <person name="Lipzen A."/>
            <person name="Chen C."/>
            <person name="Yanf M."/>
            <person name="Daum C."/>
            <person name="Ng V."/>
            <person name="Clum A."/>
            <person name="Steindorff A."/>
            <person name="Ohm R."/>
            <person name="Martin F."/>
            <person name="Silar P."/>
            <person name="Natvig D."/>
            <person name="Lalanne C."/>
            <person name="Gautier V."/>
            <person name="Ament-velasquez S.L."/>
            <person name="Kruys A."/>
            <person name="Hutchinson M.I."/>
            <person name="Powell A.J."/>
            <person name="Barry K."/>
            <person name="Miller A.N."/>
            <person name="Grigoriev I.V."/>
            <person name="Debuchy R."/>
            <person name="Gladieux P."/>
            <person name="Thoren M.H."/>
            <person name="Johannesson H."/>
        </authorList>
    </citation>
    <scope>NUCLEOTIDE SEQUENCE</scope>
    <source>
        <strain evidence="4">SMH3391-2</strain>
    </source>
</reference>
<evidence type="ECO:0000313" key="4">
    <source>
        <dbReference type="EMBL" id="KAK0635474.1"/>
    </source>
</evidence>
<evidence type="ECO:0000259" key="3">
    <source>
        <dbReference type="Pfam" id="PF07814"/>
    </source>
</evidence>
<feature type="domain" description="Wings apart-like protein C-terminal" evidence="3">
    <location>
        <begin position="385"/>
        <end position="728"/>
    </location>
</feature>
<keyword evidence="5" id="KW-1185">Reference proteome</keyword>
<sequence length="856" mass="93553">MATNTDYDFPPQPRVMTYGRAGRRRAAQSTMLRTSKSEVTVATTVPPPLVATTSALSSLEPRPAARSTSSATGGRQYGQRAGGVVAQPRKLDEAQSQPTMDTIMTDSLGEDTRAKNRKLVRTCSEKKLKPAAAYSTPDSSPSEAHSPLHLTEKREAPPRSVPGLKPVSKTQRTPEKKVSARDMAPQQTMPFSAKTSRALDNLSVSLDQPEKTKHQIPLRLSRAQPSSFQTASKKRSSPPLSSSASTQEAATEAPRKKRLIDALVVQQEDDSSSDEELSSSQGTETRRSPGLDISSPPPASVFSKPRVVPRPVLATKKTGPKFTYSQSRTMLAEEDTLLSSSGLDGMDEDLSKGPMFSFGRLTKSSTVNTFSFVDEDDETVNSGAVRSIHELRQAGANNRFADEMDDILDRIGSPSAKPASLRRGALLELAQKIREKDFRRQFRNHSGDGGLFKALGQETDLISGYSIAAILATLLATSMSAHLLQQLRAYGFPELLTRLLKDTTDIALLAKDRKQNVSRNGQTTLAGIKASILELPIWEPISPPKSLSPRTLALKCLDLIMRQSTQVSDDTDIFTSAVTDQLFSILSDGASNQAVWNFPGPDESLDFYLTLYVLEGHSIHAMQSRLGSRWTSHYVPIVAGILETTLRRPADKLNDLESLSLRITLNVTNNNAEACGALVEKGLLRDLAEAACRAFDVVLNSMKVDSFLSNVHESLIMMLGVMINFCVYYPPASRSLQEKGDATGSALNRLIRVFADNHSKTSDADSMEKTRLNVALGYLSVLLGYLCLNSSIRERFAAVHHKKSLQPLLDSINEFIVFHHRVAEAQETESGIKQDSEFAALGRLQTLVHQLKAQCA</sequence>
<feature type="compositionally biased region" description="Low complexity" evidence="2">
    <location>
        <begin position="39"/>
        <end position="55"/>
    </location>
</feature>
<evidence type="ECO:0000256" key="1">
    <source>
        <dbReference type="ARBA" id="ARBA00006854"/>
    </source>
</evidence>